<sequence length="280" mass="32413">MNLTEVEVEKRPYSPEWFEEVRRQLGDIVCRQLGIYAVADDILLSVVIPIYNEKDSFKVLLDRVKAVPIRKEIVLIDDCSKDGTRDQLKELEAELAQSPPDEFNKLVFAYHEKNMGKGAAVKTGFSKTTGQIIIIQDADLEYDPSEYLRLIRPIIEGKADVVFGSRFLGDQEHRVLYYWHFLGNTVLTTLSNCFTNLNLTDMETCYKVFTRKALDSIWPTLKQNRFGIEPEITAKVARRNLRVYEMSISYSGRTYEQGKKIGWKDGVQALYCIVRYWWAD</sequence>
<protein>
    <submittedName>
        <fullName evidence="2">Glycosyl transferase</fullName>
    </submittedName>
</protein>
<name>A0A1C3EHZ2_9PLAN</name>
<dbReference type="EMBL" id="LYDR01000063">
    <property type="protein sequence ID" value="ODA32829.1"/>
    <property type="molecule type" value="Genomic_DNA"/>
</dbReference>
<dbReference type="InterPro" id="IPR050256">
    <property type="entry name" value="Glycosyltransferase_2"/>
</dbReference>
<accession>A0A1C3EHZ2</accession>
<dbReference type="GO" id="GO:0016740">
    <property type="term" value="F:transferase activity"/>
    <property type="evidence" value="ECO:0007669"/>
    <property type="project" value="UniProtKB-KW"/>
</dbReference>
<evidence type="ECO:0000313" key="2">
    <source>
        <dbReference type="EMBL" id="ODA32829.1"/>
    </source>
</evidence>
<dbReference type="Gene3D" id="3.90.550.10">
    <property type="entry name" value="Spore Coat Polysaccharide Biosynthesis Protein SpsA, Chain A"/>
    <property type="match status" value="1"/>
</dbReference>
<dbReference type="InterPro" id="IPR029044">
    <property type="entry name" value="Nucleotide-diphossugar_trans"/>
</dbReference>
<dbReference type="InterPro" id="IPR001173">
    <property type="entry name" value="Glyco_trans_2-like"/>
</dbReference>
<dbReference type="RefSeq" id="WP_068847024.1">
    <property type="nucleotide sequence ID" value="NZ_LYDR01000063.1"/>
</dbReference>
<dbReference type="PANTHER" id="PTHR48090">
    <property type="entry name" value="UNDECAPRENYL-PHOSPHATE 4-DEOXY-4-FORMAMIDO-L-ARABINOSE TRANSFERASE-RELATED"/>
    <property type="match status" value="1"/>
</dbReference>
<dbReference type="Proteomes" id="UP000094828">
    <property type="component" value="Unassembled WGS sequence"/>
</dbReference>
<dbReference type="PANTHER" id="PTHR48090:SF7">
    <property type="entry name" value="RFBJ PROTEIN"/>
    <property type="match status" value="1"/>
</dbReference>
<keyword evidence="2" id="KW-0808">Transferase</keyword>
<dbReference type="AlphaFoldDB" id="A0A1C3EHZ2"/>
<keyword evidence="3" id="KW-1185">Reference proteome</keyword>
<dbReference type="Pfam" id="PF00535">
    <property type="entry name" value="Glycos_transf_2"/>
    <property type="match status" value="1"/>
</dbReference>
<dbReference type="SUPFAM" id="SSF53448">
    <property type="entry name" value="Nucleotide-diphospho-sugar transferases"/>
    <property type="match status" value="1"/>
</dbReference>
<feature type="domain" description="Glycosyltransferase 2-like" evidence="1">
    <location>
        <begin position="45"/>
        <end position="217"/>
    </location>
</feature>
<evidence type="ECO:0000313" key="3">
    <source>
        <dbReference type="Proteomes" id="UP000094828"/>
    </source>
</evidence>
<dbReference type="CDD" id="cd04179">
    <property type="entry name" value="DPM_DPG-synthase_like"/>
    <property type="match status" value="1"/>
</dbReference>
<proteinExistence type="predicted"/>
<comment type="caution">
    <text evidence="2">The sequence shown here is derived from an EMBL/GenBank/DDBJ whole genome shotgun (WGS) entry which is preliminary data.</text>
</comment>
<evidence type="ECO:0000259" key="1">
    <source>
        <dbReference type="Pfam" id="PF00535"/>
    </source>
</evidence>
<gene>
    <name evidence="2" type="ORF">A6X21_19215</name>
</gene>
<organism evidence="2 3">
    <name type="scientific">Planctopirus hydrillae</name>
    <dbReference type="NCBI Taxonomy" id="1841610"/>
    <lineage>
        <taxon>Bacteria</taxon>
        <taxon>Pseudomonadati</taxon>
        <taxon>Planctomycetota</taxon>
        <taxon>Planctomycetia</taxon>
        <taxon>Planctomycetales</taxon>
        <taxon>Planctomycetaceae</taxon>
        <taxon>Planctopirus</taxon>
    </lineage>
</organism>
<reference evidence="2 3" key="1">
    <citation type="submission" date="2016-05" db="EMBL/GenBank/DDBJ databases">
        <title>Genomic and physiological characterization of Planctopirus sp. isolated from fresh water lake.</title>
        <authorList>
            <person name="Subhash Y."/>
            <person name="Ramana C."/>
        </authorList>
    </citation>
    <scope>NUCLEOTIDE SEQUENCE [LARGE SCALE GENOMIC DNA]</scope>
    <source>
        <strain evidence="2 3">JC280</strain>
    </source>
</reference>
<dbReference type="STRING" id="1841610.A6X21_19215"/>
<dbReference type="OrthoDB" id="9810303at2"/>